<evidence type="ECO:0000256" key="1">
    <source>
        <dbReference type="SAM" id="MobiDB-lite"/>
    </source>
</evidence>
<evidence type="ECO:0000313" key="2">
    <source>
        <dbReference type="EMBL" id="KAL3678078.1"/>
    </source>
</evidence>
<accession>A0ABD3GFX6</accession>
<dbReference type="EMBL" id="JBJQOH010000007">
    <property type="protein sequence ID" value="KAL3678078.1"/>
    <property type="molecule type" value="Genomic_DNA"/>
</dbReference>
<feature type="compositionally biased region" description="Acidic residues" evidence="1">
    <location>
        <begin position="60"/>
        <end position="83"/>
    </location>
</feature>
<comment type="caution">
    <text evidence="2">The sequence shown here is derived from an EMBL/GenBank/DDBJ whole genome shotgun (WGS) entry which is preliminary data.</text>
</comment>
<dbReference type="Proteomes" id="UP001633002">
    <property type="component" value="Unassembled WGS sequence"/>
</dbReference>
<gene>
    <name evidence="2" type="ORF">R1sor_021034</name>
</gene>
<feature type="compositionally biased region" description="Basic residues" evidence="1">
    <location>
        <begin position="161"/>
        <end position="171"/>
    </location>
</feature>
<evidence type="ECO:0000313" key="3">
    <source>
        <dbReference type="Proteomes" id="UP001633002"/>
    </source>
</evidence>
<feature type="compositionally biased region" description="Basic and acidic residues" evidence="1">
    <location>
        <begin position="35"/>
        <end position="47"/>
    </location>
</feature>
<feature type="region of interest" description="Disordered" evidence="1">
    <location>
        <begin position="31"/>
        <end position="192"/>
    </location>
</feature>
<name>A0ABD3GFX6_9MARC</name>
<keyword evidence="3" id="KW-1185">Reference proteome</keyword>
<sequence length="192" mass="21061">MSAFNFPNPNVRLYNSDGLPIGFRQINIGQRKKVGREPTQEELDKGLDLGTDGVLQEYEFLQDQDDFPESEDQGTDNDLDDEAASSRDEGAEEEEENDGEAEEEEEEEEEEKEPIPPPQRKGKGKVVQPRGKGRPREVGVVIAPIQRLDSQAEAEKVLASKAKRKASKGKGKNTSGPGGTSGGPAKKKPCRK</sequence>
<proteinExistence type="predicted"/>
<protein>
    <submittedName>
        <fullName evidence="2">Uncharacterized protein</fullName>
    </submittedName>
</protein>
<reference evidence="2 3" key="1">
    <citation type="submission" date="2024-09" db="EMBL/GenBank/DDBJ databases">
        <title>Chromosome-scale assembly of Riccia sorocarpa.</title>
        <authorList>
            <person name="Paukszto L."/>
        </authorList>
    </citation>
    <scope>NUCLEOTIDE SEQUENCE [LARGE SCALE GENOMIC DNA]</scope>
    <source>
        <strain evidence="2">LP-2024</strain>
        <tissue evidence="2">Aerial parts of the thallus</tissue>
    </source>
</reference>
<organism evidence="2 3">
    <name type="scientific">Riccia sorocarpa</name>
    <dbReference type="NCBI Taxonomy" id="122646"/>
    <lineage>
        <taxon>Eukaryota</taxon>
        <taxon>Viridiplantae</taxon>
        <taxon>Streptophyta</taxon>
        <taxon>Embryophyta</taxon>
        <taxon>Marchantiophyta</taxon>
        <taxon>Marchantiopsida</taxon>
        <taxon>Marchantiidae</taxon>
        <taxon>Marchantiales</taxon>
        <taxon>Ricciaceae</taxon>
        <taxon>Riccia</taxon>
    </lineage>
</organism>
<dbReference type="AlphaFoldDB" id="A0ABD3GFX6"/>
<feature type="compositionally biased region" description="Acidic residues" evidence="1">
    <location>
        <begin position="90"/>
        <end position="112"/>
    </location>
</feature>